<evidence type="ECO:0000313" key="3">
    <source>
        <dbReference type="Proteomes" id="UP000242415"/>
    </source>
</evidence>
<feature type="transmembrane region" description="Helical" evidence="1">
    <location>
        <begin position="90"/>
        <end position="108"/>
    </location>
</feature>
<feature type="transmembrane region" description="Helical" evidence="1">
    <location>
        <begin position="411"/>
        <end position="428"/>
    </location>
</feature>
<feature type="transmembrane region" description="Helical" evidence="1">
    <location>
        <begin position="435"/>
        <end position="453"/>
    </location>
</feature>
<keyword evidence="1" id="KW-0812">Transmembrane</keyword>
<feature type="transmembrane region" description="Helical" evidence="1">
    <location>
        <begin position="298"/>
        <end position="320"/>
    </location>
</feature>
<dbReference type="STRING" id="405436.SAMN05444365_101831"/>
<keyword evidence="3" id="KW-1185">Reference proteome</keyword>
<keyword evidence="1" id="KW-0472">Membrane</keyword>
<feature type="transmembrane region" description="Helical" evidence="1">
    <location>
        <begin position="18"/>
        <end position="40"/>
    </location>
</feature>
<accession>A0A1H3HIQ5</accession>
<protein>
    <recommendedName>
        <fullName evidence="4">Integral membrane protein</fullName>
    </recommendedName>
</protein>
<evidence type="ECO:0008006" key="4">
    <source>
        <dbReference type="Google" id="ProtNLM"/>
    </source>
</evidence>
<feature type="transmembrane region" description="Helical" evidence="1">
    <location>
        <begin position="182"/>
        <end position="205"/>
    </location>
</feature>
<name>A0A1H3HIQ5_9ACTN</name>
<proteinExistence type="predicted"/>
<evidence type="ECO:0000256" key="1">
    <source>
        <dbReference type="SAM" id="Phobius"/>
    </source>
</evidence>
<feature type="transmembrane region" description="Helical" evidence="1">
    <location>
        <begin position="260"/>
        <end position="286"/>
    </location>
</feature>
<feature type="transmembrane region" description="Helical" evidence="1">
    <location>
        <begin position="340"/>
        <end position="363"/>
    </location>
</feature>
<feature type="transmembrane region" description="Helical" evidence="1">
    <location>
        <begin position="60"/>
        <end position="78"/>
    </location>
</feature>
<dbReference type="Proteomes" id="UP000242415">
    <property type="component" value="Unassembled WGS sequence"/>
</dbReference>
<dbReference type="AlphaFoldDB" id="A0A1H3HIQ5"/>
<feature type="transmembrane region" description="Helical" evidence="1">
    <location>
        <begin position="384"/>
        <end position="405"/>
    </location>
</feature>
<dbReference type="EMBL" id="FNPH01000001">
    <property type="protein sequence ID" value="SDY14674.1"/>
    <property type="molecule type" value="Genomic_DNA"/>
</dbReference>
<feature type="transmembrane region" description="Helical" evidence="1">
    <location>
        <begin position="217"/>
        <end position="248"/>
    </location>
</feature>
<gene>
    <name evidence="2" type="ORF">SAMN05444365_101831</name>
</gene>
<dbReference type="RefSeq" id="WP_245736329.1">
    <property type="nucleotide sequence ID" value="NZ_FNPH01000001.1"/>
</dbReference>
<keyword evidence="1" id="KW-1133">Transmembrane helix</keyword>
<reference evidence="3" key="1">
    <citation type="submission" date="2016-10" db="EMBL/GenBank/DDBJ databases">
        <authorList>
            <person name="Varghese N."/>
            <person name="Submissions S."/>
        </authorList>
    </citation>
    <scope>NUCLEOTIDE SEQUENCE [LARGE SCALE GENOMIC DNA]</scope>
    <source>
        <strain evidence="3">DSM 45245</strain>
    </source>
</reference>
<sequence>MQDAGPAVRAGRRIDPDLAVAGAALALVALAVTVGAALNHAGVPVYASTAPIFARWGPRVGPGTPLALLVAAAVIRYGPTLATRLRWRRLLAAAYGGALAWTVSLALVDGWHDGLATKLDQEQEYLPEVAGVHDVPAMLRGFAGRIADFQPDSWNTHVAGHPPGALLVFVGLDRVGLGGPDWAAAACVAVGALTAVAVPVALRALGGDAAARAAVPFVVLFPGAVWLGVSADAVFAGVTAAGVALLAVGGARSGGRGLPAALAGGILLGAGLFLSYGLTLMAPLALATALVLRRVAPLLTGAAGVLAVVAAFDAAGFRWSEGYRLVVHRYYQGIAHERPYAYWAWANLACLVLAAGPVVAPVLRRVLRTLRPPARSIAARLRTPAVALPLAAAVAIAAADLSGLSKAEVERIWLPFAVWLLAGAALLPPDRRRGWLALQAVTALIVNHLLLTVW</sequence>
<organism evidence="2 3">
    <name type="scientific">Micromonospora pattaloongensis</name>
    <dbReference type="NCBI Taxonomy" id="405436"/>
    <lineage>
        <taxon>Bacteria</taxon>
        <taxon>Bacillati</taxon>
        <taxon>Actinomycetota</taxon>
        <taxon>Actinomycetes</taxon>
        <taxon>Micromonosporales</taxon>
        <taxon>Micromonosporaceae</taxon>
        <taxon>Micromonospora</taxon>
    </lineage>
</organism>
<evidence type="ECO:0000313" key="2">
    <source>
        <dbReference type="EMBL" id="SDY14674.1"/>
    </source>
</evidence>